<dbReference type="Gene3D" id="2.10.220.10">
    <property type="entry name" value="Hormone Receptor, Insulin-like Growth Factor Receptor 1, Chain A, domain 2"/>
    <property type="match status" value="2"/>
</dbReference>
<sequence>MFQLYLCLKCPCRLFEDGRCVTHCQAGRFAMGKQCLLCHHTCKACTDEGPDNCTSCGTDRFGLPRYLFQDQCREACPEGFFHSAMMRCEPCATKCINCVAADRCVQCSPGYKIQNGHCVQLKCSTDEVSDAEEEDCLPCDEGCNKCKR</sequence>
<dbReference type="CDD" id="cd00064">
    <property type="entry name" value="FU"/>
    <property type="match status" value="1"/>
</dbReference>
<feature type="non-terminal residue" evidence="1">
    <location>
        <position position="148"/>
    </location>
</feature>
<dbReference type="SUPFAM" id="SSF57184">
    <property type="entry name" value="Growth factor receptor domain"/>
    <property type="match status" value="1"/>
</dbReference>
<proteinExistence type="predicted"/>
<dbReference type="Proteomes" id="UP001469553">
    <property type="component" value="Unassembled WGS sequence"/>
</dbReference>
<dbReference type="InterPro" id="IPR006212">
    <property type="entry name" value="Furin_repeat"/>
</dbReference>
<dbReference type="InterPro" id="IPR009030">
    <property type="entry name" value="Growth_fac_rcpt_cys_sf"/>
</dbReference>
<accession>A0ABV0ZYG8</accession>
<gene>
    <name evidence="1" type="ORF">AMECASPLE_018497</name>
</gene>
<reference evidence="1 2" key="1">
    <citation type="submission" date="2021-06" db="EMBL/GenBank/DDBJ databases">
        <authorList>
            <person name="Palmer J.M."/>
        </authorList>
    </citation>
    <scope>NUCLEOTIDE SEQUENCE [LARGE SCALE GENOMIC DNA]</scope>
    <source>
        <strain evidence="1 2">AS_MEX2019</strain>
        <tissue evidence="1">Muscle</tissue>
    </source>
</reference>
<name>A0ABV0ZYG8_9TELE</name>
<dbReference type="EMBL" id="JAHRIP010076678">
    <property type="protein sequence ID" value="MEQ2311309.1"/>
    <property type="molecule type" value="Genomic_DNA"/>
</dbReference>
<protein>
    <submittedName>
        <fullName evidence="1">Uncharacterized protein</fullName>
    </submittedName>
</protein>
<evidence type="ECO:0000313" key="2">
    <source>
        <dbReference type="Proteomes" id="UP001469553"/>
    </source>
</evidence>
<dbReference type="SMART" id="SM00261">
    <property type="entry name" value="FU"/>
    <property type="match status" value="2"/>
</dbReference>
<organism evidence="1 2">
    <name type="scientific">Ameca splendens</name>
    <dbReference type="NCBI Taxonomy" id="208324"/>
    <lineage>
        <taxon>Eukaryota</taxon>
        <taxon>Metazoa</taxon>
        <taxon>Chordata</taxon>
        <taxon>Craniata</taxon>
        <taxon>Vertebrata</taxon>
        <taxon>Euteleostomi</taxon>
        <taxon>Actinopterygii</taxon>
        <taxon>Neopterygii</taxon>
        <taxon>Teleostei</taxon>
        <taxon>Neoteleostei</taxon>
        <taxon>Acanthomorphata</taxon>
        <taxon>Ovalentaria</taxon>
        <taxon>Atherinomorphae</taxon>
        <taxon>Cyprinodontiformes</taxon>
        <taxon>Goodeidae</taxon>
        <taxon>Ameca</taxon>
    </lineage>
</organism>
<comment type="caution">
    <text evidence="1">The sequence shown here is derived from an EMBL/GenBank/DDBJ whole genome shotgun (WGS) entry which is preliminary data.</text>
</comment>
<evidence type="ECO:0000313" key="1">
    <source>
        <dbReference type="EMBL" id="MEQ2311309.1"/>
    </source>
</evidence>
<keyword evidence="2" id="KW-1185">Reference proteome</keyword>